<name>D7FVT9_ECTSI</name>
<evidence type="ECO:0000256" key="1">
    <source>
        <dbReference type="SAM" id="MobiDB-lite"/>
    </source>
</evidence>
<dbReference type="Pfam" id="PF16294">
    <property type="entry name" value="RSB_motif"/>
    <property type="match status" value="1"/>
</dbReference>
<dbReference type="Proteomes" id="UP000002630">
    <property type="component" value="Linkage Group LG02"/>
</dbReference>
<gene>
    <name evidence="3" type="ORF">Esi_0003_0021</name>
</gene>
<dbReference type="OrthoDB" id="5348404at2759"/>
<dbReference type="EMBL" id="FN648486">
    <property type="protein sequence ID" value="CBJ25459.1"/>
    <property type="molecule type" value="Genomic_DNA"/>
</dbReference>
<keyword evidence="4" id="KW-1185">Reference proteome</keyword>
<feature type="compositionally biased region" description="Low complexity" evidence="1">
    <location>
        <begin position="326"/>
        <end position="351"/>
    </location>
</feature>
<feature type="region of interest" description="Disordered" evidence="1">
    <location>
        <begin position="618"/>
        <end position="674"/>
    </location>
</feature>
<feature type="region of interest" description="Disordered" evidence="1">
    <location>
        <begin position="445"/>
        <end position="568"/>
    </location>
</feature>
<dbReference type="OMA" id="YHAKSAR"/>
<dbReference type="PANTHER" id="PTHR47031">
    <property type="entry name" value="SAP DNA-BINDING DOMAIN-CONTAINING PROTEIN"/>
    <property type="match status" value="1"/>
</dbReference>
<dbReference type="SMART" id="SM00513">
    <property type="entry name" value="SAP"/>
    <property type="match status" value="1"/>
</dbReference>
<evidence type="ECO:0000259" key="2">
    <source>
        <dbReference type="SMART" id="SM00513"/>
    </source>
</evidence>
<sequence length="674" mass="68347">MEESSVSIDEVSSLTVPKLKAELTRLNQPVGGLKRKAQLVEALTAYIEKQQQDGGTEGSGQGKEAENAPAAGETSPTPEAAAAAVQPQEKDTAEENPETEPPVQEEPVAADEEVAPMDVAADSGTAEADTPSAQQEEPAVAGADNGSSSAAAADESAQKEEGPVAAGAQVAEPTAADASPAETPTRRGRKRSARTDDIEAAPAEQPNPSSGGDEGKEAGDKAEEQLPKRKQSLPASPAAKRKKVSGGGVAAAAAAEPDPAAAVKVKGTASAAPEEITPPEQREKEQQETQGNGNGSAKAAEETAAPAADPMDEEEQAAPSSEPGRADASAPETASTTAAAETAGDQSAPGDGVEGEGDEVVADPVTIRVDNFVRPFTAQQAKKLLEEKAEAPVMEGGFWMDGIKTHCYATFDGKEAAERAMAALQGLQWPAQSFKRLEATLGDMSAEEARARDGSKRSNRPFPGMDRPARVLGPRVTPTAEAKSSPEGGGQANGSGAHATDESSAVAGGSTARVRGRGSVQAPGVAGSRGGVLAANVEAEVGRSRGQDRGGLQQPQQGPEEEAEPIILDDMFRKTDAKPSLYWLPLSEEEVGLRKKKMEEDGVGPRTTPMPAEHIEAAIKGGGGGRGSGGGGGWGGGRRGFGGGGSGPSRAGGGYGGGGGAGYYGRAGGGGRRR</sequence>
<feature type="region of interest" description="Disordered" evidence="1">
    <location>
        <begin position="50"/>
        <end position="362"/>
    </location>
</feature>
<feature type="compositionally biased region" description="Gly residues" evidence="1">
    <location>
        <begin position="620"/>
        <end position="674"/>
    </location>
</feature>
<dbReference type="InterPro" id="IPR032552">
    <property type="entry name" value="RSB_motif"/>
</dbReference>
<dbReference type="PANTHER" id="PTHR47031:SF3">
    <property type="entry name" value="SAP DOMAIN-CONTAINING PROTEIN"/>
    <property type="match status" value="1"/>
</dbReference>
<dbReference type="InterPro" id="IPR003034">
    <property type="entry name" value="SAP_dom"/>
</dbReference>
<feature type="compositionally biased region" description="Low complexity" evidence="1">
    <location>
        <begin position="68"/>
        <end position="84"/>
    </location>
</feature>
<accession>D7FVT9</accession>
<evidence type="ECO:0000313" key="3">
    <source>
        <dbReference type="EMBL" id="CBJ25459.1"/>
    </source>
</evidence>
<feature type="compositionally biased region" description="Low complexity" evidence="1">
    <location>
        <begin position="250"/>
        <end position="266"/>
    </location>
</feature>
<feature type="compositionally biased region" description="Basic and acidic residues" evidence="1">
    <location>
        <begin position="447"/>
        <end position="456"/>
    </location>
</feature>
<feature type="compositionally biased region" description="Basic and acidic residues" evidence="1">
    <location>
        <begin position="213"/>
        <end position="227"/>
    </location>
</feature>
<dbReference type="EMBL" id="FN649727">
    <property type="protein sequence ID" value="CBJ25459.1"/>
    <property type="molecule type" value="Genomic_DNA"/>
</dbReference>
<evidence type="ECO:0000313" key="4">
    <source>
        <dbReference type="Proteomes" id="UP000002630"/>
    </source>
</evidence>
<dbReference type="eggNOG" id="KOG2416">
    <property type="taxonomic scope" value="Eukaryota"/>
</dbReference>
<dbReference type="Gene3D" id="1.10.720.30">
    <property type="entry name" value="SAP domain"/>
    <property type="match status" value="1"/>
</dbReference>
<dbReference type="InterPro" id="IPR036361">
    <property type="entry name" value="SAP_dom_sf"/>
</dbReference>
<dbReference type="STRING" id="2880.D7FVT9"/>
<protein>
    <recommendedName>
        <fullName evidence="2">SAP domain-containing protein</fullName>
    </recommendedName>
</protein>
<dbReference type="CDD" id="cd12432">
    <property type="entry name" value="RRM_ACINU"/>
    <property type="match status" value="1"/>
</dbReference>
<reference evidence="3 4" key="1">
    <citation type="journal article" date="2010" name="Nature">
        <title>The Ectocarpus genome and the independent evolution of multicellularity in brown algae.</title>
        <authorList>
            <person name="Cock J.M."/>
            <person name="Sterck L."/>
            <person name="Rouze P."/>
            <person name="Scornet D."/>
            <person name="Allen A.E."/>
            <person name="Amoutzias G."/>
            <person name="Anthouard V."/>
            <person name="Artiguenave F."/>
            <person name="Aury J.M."/>
            <person name="Badger J.H."/>
            <person name="Beszteri B."/>
            <person name="Billiau K."/>
            <person name="Bonnet E."/>
            <person name="Bothwell J.H."/>
            <person name="Bowler C."/>
            <person name="Boyen C."/>
            <person name="Brownlee C."/>
            <person name="Carrano C.J."/>
            <person name="Charrier B."/>
            <person name="Cho G.Y."/>
            <person name="Coelho S.M."/>
            <person name="Collen J."/>
            <person name="Corre E."/>
            <person name="Da Silva C."/>
            <person name="Delage L."/>
            <person name="Delaroque N."/>
            <person name="Dittami S.M."/>
            <person name="Doulbeau S."/>
            <person name="Elias M."/>
            <person name="Farnham G."/>
            <person name="Gachon C.M."/>
            <person name="Gschloessl B."/>
            <person name="Heesch S."/>
            <person name="Jabbari K."/>
            <person name="Jubin C."/>
            <person name="Kawai H."/>
            <person name="Kimura K."/>
            <person name="Kloareg B."/>
            <person name="Kupper F.C."/>
            <person name="Lang D."/>
            <person name="Le Bail A."/>
            <person name="Leblanc C."/>
            <person name="Lerouge P."/>
            <person name="Lohr M."/>
            <person name="Lopez P.J."/>
            <person name="Martens C."/>
            <person name="Maumus F."/>
            <person name="Michel G."/>
            <person name="Miranda-Saavedra D."/>
            <person name="Morales J."/>
            <person name="Moreau H."/>
            <person name="Motomura T."/>
            <person name="Nagasato C."/>
            <person name="Napoli C.A."/>
            <person name="Nelson D.R."/>
            <person name="Nyvall-Collen P."/>
            <person name="Peters A.F."/>
            <person name="Pommier C."/>
            <person name="Potin P."/>
            <person name="Poulain J."/>
            <person name="Quesneville H."/>
            <person name="Read B."/>
            <person name="Rensing S.A."/>
            <person name="Ritter A."/>
            <person name="Rousvoal S."/>
            <person name="Samanta M."/>
            <person name="Samson G."/>
            <person name="Schroeder D.C."/>
            <person name="Segurens B."/>
            <person name="Strittmatter M."/>
            <person name="Tonon T."/>
            <person name="Tregear J.W."/>
            <person name="Valentin K."/>
            <person name="von Dassow P."/>
            <person name="Yamagishi T."/>
            <person name="Van de Peer Y."/>
            <person name="Wincker P."/>
        </authorList>
    </citation>
    <scope>NUCLEOTIDE SEQUENCE [LARGE SCALE GENOMIC DNA]</scope>
    <source>
        <strain evidence="4">Ec32 / CCAP1310/4</strain>
    </source>
</reference>
<feature type="domain" description="SAP" evidence="2">
    <location>
        <begin position="11"/>
        <end position="47"/>
    </location>
</feature>
<feature type="compositionally biased region" description="Low complexity" evidence="1">
    <location>
        <begin position="139"/>
        <end position="155"/>
    </location>
</feature>
<dbReference type="AlphaFoldDB" id="D7FVT9"/>
<proteinExistence type="predicted"/>
<dbReference type="InParanoid" id="D7FVT9"/>
<organism evidence="3 4">
    <name type="scientific">Ectocarpus siliculosus</name>
    <name type="common">Brown alga</name>
    <name type="synonym">Conferva siliculosa</name>
    <dbReference type="NCBI Taxonomy" id="2880"/>
    <lineage>
        <taxon>Eukaryota</taxon>
        <taxon>Sar</taxon>
        <taxon>Stramenopiles</taxon>
        <taxon>Ochrophyta</taxon>
        <taxon>PX clade</taxon>
        <taxon>Phaeophyceae</taxon>
        <taxon>Ectocarpales</taxon>
        <taxon>Ectocarpaceae</taxon>
        <taxon>Ectocarpus</taxon>
    </lineage>
</organism>
<dbReference type="InterPro" id="IPR034257">
    <property type="entry name" value="Acinus_RRM"/>
</dbReference>